<dbReference type="Proteomes" id="UP000199337">
    <property type="component" value="Unassembled WGS sequence"/>
</dbReference>
<evidence type="ECO:0000313" key="2">
    <source>
        <dbReference type="Proteomes" id="UP000199337"/>
    </source>
</evidence>
<organism evidence="1 2">
    <name type="scientific">Desulfotruncus arcticus DSM 17038</name>
    <dbReference type="NCBI Taxonomy" id="1121424"/>
    <lineage>
        <taxon>Bacteria</taxon>
        <taxon>Bacillati</taxon>
        <taxon>Bacillota</taxon>
        <taxon>Clostridia</taxon>
        <taxon>Eubacteriales</taxon>
        <taxon>Desulfallaceae</taxon>
        <taxon>Desulfotruncus</taxon>
    </lineage>
</organism>
<accession>A0A1I2Y9J9</accession>
<keyword evidence="2" id="KW-1185">Reference proteome</keyword>
<reference evidence="2" key="1">
    <citation type="submission" date="2016-10" db="EMBL/GenBank/DDBJ databases">
        <authorList>
            <person name="Varghese N."/>
            <person name="Submissions S."/>
        </authorList>
    </citation>
    <scope>NUCLEOTIDE SEQUENCE [LARGE SCALE GENOMIC DNA]</scope>
    <source>
        <strain evidence="2">DSM 17038</strain>
    </source>
</reference>
<dbReference type="EMBL" id="FOOX01000020">
    <property type="protein sequence ID" value="SFH21051.1"/>
    <property type="molecule type" value="Genomic_DNA"/>
</dbReference>
<dbReference type="OrthoDB" id="89089at2"/>
<proteinExistence type="predicted"/>
<dbReference type="RefSeq" id="WP_092474149.1">
    <property type="nucleotide sequence ID" value="NZ_FOOX01000020.1"/>
</dbReference>
<evidence type="ECO:0008006" key="3">
    <source>
        <dbReference type="Google" id="ProtNLM"/>
    </source>
</evidence>
<dbReference type="AlphaFoldDB" id="A0A1I2Y9J9"/>
<dbReference type="Pfam" id="PF10934">
    <property type="entry name" value="Sheath_initiator"/>
    <property type="match status" value="1"/>
</dbReference>
<dbReference type="STRING" id="341036.SAMN05660649_04256"/>
<name>A0A1I2Y9J9_9FIRM</name>
<sequence length="151" mass="17308">MPNLFPTEAIASSQEITEQSTGQVKFPRSWRFDFEKGDFVQTTTGKVATADDIQAYVEWCYKALLTSRYRHLIYSRSYGQEFEDLIRRNLTRAGNESEIKRIATETLMVDPRTADIINFKFVWESGTVYVTFDAITVRGDKVEITTQVVSG</sequence>
<evidence type="ECO:0000313" key="1">
    <source>
        <dbReference type="EMBL" id="SFH21051.1"/>
    </source>
</evidence>
<dbReference type="InterPro" id="IPR020288">
    <property type="entry name" value="Sheath_initiator"/>
</dbReference>
<protein>
    <recommendedName>
        <fullName evidence="3">DUF2634 domain-containing protein</fullName>
    </recommendedName>
</protein>
<gene>
    <name evidence="1" type="ORF">SAMN05660649_04256</name>
</gene>